<accession>A0A1F8H6K6</accession>
<protein>
    <submittedName>
        <fullName evidence="2">Uncharacterized protein</fullName>
    </submittedName>
</protein>
<name>A0A1F8H6K6_9BACT</name>
<evidence type="ECO:0000256" key="1">
    <source>
        <dbReference type="SAM" id="Phobius"/>
    </source>
</evidence>
<dbReference type="EMBL" id="MGKY01000022">
    <property type="protein sequence ID" value="OGN33244.1"/>
    <property type="molecule type" value="Genomic_DNA"/>
</dbReference>
<organism evidence="2 3">
    <name type="scientific">Candidatus Yanofskybacteria bacterium RIFCSPLOWO2_12_FULL_43_11b</name>
    <dbReference type="NCBI Taxonomy" id="1802710"/>
    <lineage>
        <taxon>Bacteria</taxon>
        <taxon>Candidatus Yanofskyibacteriota</taxon>
    </lineage>
</organism>
<keyword evidence="1" id="KW-1133">Transmembrane helix</keyword>
<comment type="caution">
    <text evidence="2">The sequence shown here is derived from an EMBL/GenBank/DDBJ whole genome shotgun (WGS) entry which is preliminary data.</text>
</comment>
<keyword evidence="1" id="KW-0812">Transmembrane</keyword>
<evidence type="ECO:0000313" key="2">
    <source>
        <dbReference type="EMBL" id="OGN33244.1"/>
    </source>
</evidence>
<sequence length="156" mass="16890">MNKIWFRNYLGAVGKWGVASFLVGIAVTALMFNGSLPLRAYVIDTIPANKSTELKLDLNPINQINDITASVNDLINNAINGLRFDQMINIGTGIPLSPVKSPSQNIDFSKFFSSGNVSYNDISSFLKEAAVTGINLSILIISITSQVLRGILSVLK</sequence>
<dbReference type="Proteomes" id="UP000177745">
    <property type="component" value="Unassembled WGS sequence"/>
</dbReference>
<proteinExistence type="predicted"/>
<feature type="transmembrane region" description="Helical" evidence="1">
    <location>
        <begin position="12"/>
        <end position="32"/>
    </location>
</feature>
<dbReference type="AlphaFoldDB" id="A0A1F8H6K6"/>
<gene>
    <name evidence="2" type="ORF">A3G51_02250</name>
</gene>
<keyword evidence="1" id="KW-0472">Membrane</keyword>
<evidence type="ECO:0000313" key="3">
    <source>
        <dbReference type="Proteomes" id="UP000177745"/>
    </source>
</evidence>
<reference evidence="2 3" key="1">
    <citation type="journal article" date="2016" name="Nat. Commun.">
        <title>Thousands of microbial genomes shed light on interconnected biogeochemical processes in an aquifer system.</title>
        <authorList>
            <person name="Anantharaman K."/>
            <person name="Brown C.T."/>
            <person name="Hug L.A."/>
            <person name="Sharon I."/>
            <person name="Castelle C.J."/>
            <person name="Probst A.J."/>
            <person name="Thomas B.C."/>
            <person name="Singh A."/>
            <person name="Wilkins M.J."/>
            <person name="Karaoz U."/>
            <person name="Brodie E.L."/>
            <person name="Williams K.H."/>
            <person name="Hubbard S.S."/>
            <person name="Banfield J.F."/>
        </authorList>
    </citation>
    <scope>NUCLEOTIDE SEQUENCE [LARGE SCALE GENOMIC DNA]</scope>
</reference>